<feature type="compositionally biased region" description="Polar residues" evidence="1">
    <location>
        <begin position="727"/>
        <end position="744"/>
    </location>
</feature>
<evidence type="ECO:0000256" key="1">
    <source>
        <dbReference type="SAM" id="MobiDB-lite"/>
    </source>
</evidence>
<dbReference type="AlphaFoldDB" id="A0A9W9JDC8"/>
<evidence type="ECO:0000313" key="3">
    <source>
        <dbReference type="Proteomes" id="UP001150879"/>
    </source>
</evidence>
<protein>
    <submittedName>
        <fullName evidence="2">Amino acid transporter transmembrane</fullName>
    </submittedName>
</protein>
<feature type="region of interest" description="Disordered" evidence="1">
    <location>
        <begin position="584"/>
        <end position="628"/>
    </location>
</feature>
<keyword evidence="2" id="KW-0812">Transmembrane</keyword>
<feature type="region of interest" description="Disordered" evidence="1">
    <location>
        <begin position="788"/>
        <end position="845"/>
    </location>
</feature>
<accession>A0A9W9JDC8</accession>
<feature type="region of interest" description="Disordered" evidence="1">
    <location>
        <begin position="137"/>
        <end position="205"/>
    </location>
</feature>
<feature type="region of interest" description="Disordered" evidence="1">
    <location>
        <begin position="727"/>
        <end position="768"/>
    </location>
</feature>
<feature type="region of interest" description="Disordered" evidence="1">
    <location>
        <begin position="357"/>
        <end position="419"/>
    </location>
</feature>
<evidence type="ECO:0000313" key="2">
    <source>
        <dbReference type="EMBL" id="KAJ5193932.1"/>
    </source>
</evidence>
<feature type="compositionally biased region" description="Polar residues" evidence="1">
    <location>
        <begin position="795"/>
        <end position="809"/>
    </location>
</feature>
<gene>
    <name evidence="2" type="ORF">N7472_006398</name>
</gene>
<reference evidence="2" key="2">
    <citation type="journal article" date="2023" name="IMA Fungus">
        <title>Comparative genomic study of the Penicillium genus elucidates a diverse pangenome and 15 lateral gene transfer events.</title>
        <authorList>
            <person name="Petersen C."/>
            <person name="Sorensen T."/>
            <person name="Nielsen M.R."/>
            <person name="Sondergaard T.E."/>
            <person name="Sorensen J.L."/>
            <person name="Fitzpatrick D.A."/>
            <person name="Frisvad J.C."/>
            <person name="Nielsen K.L."/>
        </authorList>
    </citation>
    <scope>NUCLEOTIDE SEQUENCE</scope>
    <source>
        <strain evidence="2">IBT 16849</strain>
    </source>
</reference>
<feature type="compositionally biased region" description="Polar residues" evidence="1">
    <location>
        <begin position="619"/>
        <end position="628"/>
    </location>
</feature>
<feature type="compositionally biased region" description="Basic residues" evidence="1">
    <location>
        <begin position="146"/>
        <end position="160"/>
    </location>
</feature>
<dbReference type="Proteomes" id="UP001150879">
    <property type="component" value="Unassembled WGS sequence"/>
</dbReference>
<keyword evidence="3" id="KW-1185">Reference proteome</keyword>
<name>A0A9W9JDC8_9EURO</name>
<keyword evidence="2" id="KW-0472">Membrane</keyword>
<comment type="caution">
    <text evidence="2">The sequence shown here is derived from an EMBL/GenBank/DDBJ whole genome shotgun (WGS) entry which is preliminary data.</text>
</comment>
<proteinExistence type="predicted"/>
<dbReference type="EMBL" id="JAPQKP010000004">
    <property type="protein sequence ID" value="KAJ5193932.1"/>
    <property type="molecule type" value="Genomic_DNA"/>
</dbReference>
<reference evidence="2" key="1">
    <citation type="submission" date="2022-11" db="EMBL/GenBank/DDBJ databases">
        <authorList>
            <person name="Petersen C."/>
        </authorList>
    </citation>
    <scope>NUCLEOTIDE SEQUENCE</scope>
    <source>
        <strain evidence="2">IBT 16849</strain>
    </source>
</reference>
<organism evidence="2 3">
    <name type="scientific">Penicillium cf. griseofulvum</name>
    <dbReference type="NCBI Taxonomy" id="2972120"/>
    <lineage>
        <taxon>Eukaryota</taxon>
        <taxon>Fungi</taxon>
        <taxon>Dikarya</taxon>
        <taxon>Ascomycota</taxon>
        <taxon>Pezizomycotina</taxon>
        <taxon>Eurotiomycetes</taxon>
        <taxon>Eurotiomycetidae</taxon>
        <taxon>Eurotiales</taxon>
        <taxon>Aspergillaceae</taxon>
        <taxon>Penicillium</taxon>
    </lineage>
</organism>
<sequence>MAESAEQLRRMQILQMADLGTARREMISTAEFKNEPRTQLAEIESKRYLDQRDEAQLKKWANLHADIGDTRGMEELDDINCGQSHRANLHAMLHPNGNQPRTYANHPYPLPSAVRGDGVMGRRGRGGFVPLPSKGAAALPTGPTRFSHHATVSRRGRPGPRGRSTTMSASIHLDPALNCNNDDSDASERGRGRGRAKGKGRGNAQEQVHIPFAPSRAQRPPPAVNFASRISEPGDFMSVVQSRRATAMYKTPIDTTMSAIQMTASAQEPMSLNEPKAKVPMSSTPKKRTATALALSKPPVHVVPVDNTALFQPPKTQASPAKISQPHIGPYLVETPSPSHLVAIAAAEIQWKVLPGEQPRKKGAAPSGKEKVSSERTIPLTEVKKTPVTNTTQPKDSKRNVAPVSQKVKTKQKDQSQDLLSEDELPVNAVTKVFRPLKTVAIQSPGTAELAGLQFAEKSSQSIPAKSIDEVICPKTTDNGIPEAHSGRNDQSQEVIYGQQIIEELRDMREYIRSHQSLATRDIERLLEAKLLQLMPTVSSPTAESAASDINRLDDLTAPIESLSASHQRTNGVEVSSAARRDLTPLEGHRSPPPPSSSSNSPPSADKRAHKVCVPGFSPTRSESSDILSQFESLEVSDKLAPPLQPQRAIPTPATRPLEIPKRAATSDASVQVTPALGSRPKEVARKPLTLDDSIFAGPIGPATSTSKATEPNAMRSQMTTRALSVNHPNIPSRQGERVQSTGVRTIGPAPYKPRLIGPAPSVYEPTTLRDLPGARIRTVSVQQATMDTRAENRPSMNVASHAQSSGPASEQPAGRLFSMPDPATFLEPKVKTAGSIPTSRPRRQ</sequence>